<comment type="caution">
    <text evidence="5">The sequence shown here is derived from an EMBL/GenBank/DDBJ whole genome shotgun (WGS) entry which is preliminary data.</text>
</comment>
<keyword evidence="2" id="KW-0805">Transcription regulation</keyword>
<evidence type="ECO:0000256" key="4">
    <source>
        <dbReference type="ARBA" id="ARBA00023163"/>
    </source>
</evidence>
<dbReference type="Gene3D" id="1.10.10.10">
    <property type="entry name" value="Winged helix-like DNA-binding domain superfamily/Winged helix DNA-binding domain"/>
    <property type="match status" value="1"/>
</dbReference>
<proteinExistence type="inferred from homology"/>
<dbReference type="Proteomes" id="UP001079657">
    <property type="component" value="Unassembled WGS sequence"/>
</dbReference>
<accession>A0ABT4CNA7</accession>
<dbReference type="SUPFAM" id="SSF46785">
    <property type="entry name" value="Winged helix' DNA-binding domain"/>
    <property type="match status" value="1"/>
</dbReference>
<gene>
    <name evidence="5" type="ORF">OXH55_02300</name>
</gene>
<dbReference type="PIRSF" id="PIRSF019455">
    <property type="entry name" value="CopR_AtkY"/>
    <property type="match status" value="1"/>
</dbReference>
<dbReference type="InterPro" id="IPR005650">
    <property type="entry name" value="BlaI_family"/>
</dbReference>
<protein>
    <submittedName>
        <fullName evidence="5">BlaI/MecI/CopY family transcriptional regulator</fullName>
    </submittedName>
</protein>
<dbReference type="InterPro" id="IPR036390">
    <property type="entry name" value="WH_DNA-bd_sf"/>
</dbReference>
<dbReference type="Gene3D" id="1.10.4040.10">
    <property type="entry name" value="Penicillinase repressor domain"/>
    <property type="match status" value="1"/>
</dbReference>
<sequence>MSNIPKISDSEWQVMKIIWANTPCTANQVVEALSETKWQPKTIKTLINRLVKKSVLSYKVDEQDKKTYHYFPMVMENECIKAESQSFIKRVFNGSLNAMLANFLSESELSSDEIDELKRILDKRKD</sequence>
<reference evidence="5" key="1">
    <citation type="submission" date="2022-12" db="EMBL/GenBank/DDBJ databases">
        <authorList>
            <person name="Wang J."/>
        </authorList>
    </citation>
    <scope>NUCLEOTIDE SEQUENCE</scope>
    <source>
        <strain evidence="5">HY-42-06</strain>
    </source>
</reference>
<organism evidence="5 6">
    <name type="scientific">Clostridium ganghwense</name>
    <dbReference type="NCBI Taxonomy" id="312089"/>
    <lineage>
        <taxon>Bacteria</taxon>
        <taxon>Bacillati</taxon>
        <taxon>Bacillota</taxon>
        <taxon>Clostridia</taxon>
        <taxon>Eubacteriales</taxon>
        <taxon>Clostridiaceae</taxon>
        <taxon>Clostridium</taxon>
    </lineage>
</organism>
<comment type="similarity">
    <text evidence="1">Belongs to the BlaI transcriptional regulatory family.</text>
</comment>
<dbReference type="Pfam" id="PF03965">
    <property type="entry name" value="Penicillinase_R"/>
    <property type="match status" value="1"/>
</dbReference>
<evidence type="ECO:0000313" key="6">
    <source>
        <dbReference type="Proteomes" id="UP001079657"/>
    </source>
</evidence>
<evidence type="ECO:0000313" key="5">
    <source>
        <dbReference type="EMBL" id="MCY6369479.1"/>
    </source>
</evidence>
<keyword evidence="3" id="KW-0238">DNA-binding</keyword>
<dbReference type="EMBL" id="JAPQES010000001">
    <property type="protein sequence ID" value="MCY6369479.1"/>
    <property type="molecule type" value="Genomic_DNA"/>
</dbReference>
<dbReference type="RefSeq" id="WP_268047857.1">
    <property type="nucleotide sequence ID" value="NZ_JAPQES010000001.1"/>
</dbReference>
<keyword evidence="4" id="KW-0804">Transcription</keyword>
<evidence type="ECO:0000256" key="2">
    <source>
        <dbReference type="ARBA" id="ARBA00023015"/>
    </source>
</evidence>
<dbReference type="InterPro" id="IPR036388">
    <property type="entry name" value="WH-like_DNA-bd_sf"/>
</dbReference>
<evidence type="ECO:0000256" key="1">
    <source>
        <dbReference type="ARBA" id="ARBA00011046"/>
    </source>
</evidence>
<keyword evidence="6" id="KW-1185">Reference proteome</keyword>
<name>A0ABT4CNA7_9CLOT</name>
<evidence type="ECO:0000256" key="3">
    <source>
        <dbReference type="ARBA" id="ARBA00023125"/>
    </source>
</evidence>